<dbReference type="AlphaFoldDB" id="A0A813HSZ0"/>
<dbReference type="Proteomes" id="UP000626109">
    <property type="component" value="Unassembled WGS sequence"/>
</dbReference>
<dbReference type="EMBL" id="CAJNNW010001731">
    <property type="protein sequence ID" value="CAE8640631.1"/>
    <property type="molecule type" value="Genomic_DNA"/>
</dbReference>
<protein>
    <submittedName>
        <fullName evidence="1">Uncharacterized protein</fullName>
    </submittedName>
</protein>
<gene>
    <name evidence="1" type="ORF">PGLA2088_LOCUS2182</name>
</gene>
<organism evidence="1 2">
    <name type="scientific">Polarella glacialis</name>
    <name type="common">Dinoflagellate</name>
    <dbReference type="NCBI Taxonomy" id="89957"/>
    <lineage>
        <taxon>Eukaryota</taxon>
        <taxon>Sar</taxon>
        <taxon>Alveolata</taxon>
        <taxon>Dinophyceae</taxon>
        <taxon>Suessiales</taxon>
        <taxon>Suessiaceae</taxon>
        <taxon>Polarella</taxon>
    </lineage>
</organism>
<sequence length="433" mass="47978">MEAAEFTSSTTKGCEDHDSECFWAIAATAVFLEHLLSLDADKPGDFLPSSLSWSAASLLQAALPAILRELNAHGAEILRKPMDASPEGSVTEQITYCVACPPDSKGPVSNQELRRLLADVCAPLERMELDWLPSLSRTVTDISEVLQELMGDWLDVSGLHETKVQHAVMFNEDWSTPYEVCWQADGAGRCIIMPDVPNFTERRFGHFADHMGHLCRGQTLLYQYLGTSVIPCHEVLHLVQHLHGQLHDPDPRSYAMEHDASRLNYVLLWHVLERRRNKPGWTKWVIMLEGLNRTLWAQKKLHSTSIGLSACEAYRRWADSFGIISPCDTFAEAGDEQALQLESLVKSIVAGEALTVGTLPPSREHLMALLRTAFDPGRCGDVYSPENSSLTSSLLPEDLRLNSLAASELLRPATDPALAVALGAMLREVCNEL</sequence>
<name>A0A813HSZ0_POLGL</name>
<reference evidence="1" key="1">
    <citation type="submission" date="2021-02" db="EMBL/GenBank/DDBJ databases">
        <authorList>
            <person name="Dougan E. K."/>
            <person name="Rhodes N."/>
            <person name="Thang M."/>
            <person name="Chan C."/>
        </authorList>
    </citation>
    <scope>NUCLEOTIDE SEQUENCE</scope>
</reference>
<proteinExistence type="predicted"/>
<evidence type="ECO:0000313" key="2">
    <source>
        <dbReference type="Proteomes" id="UP000626109"/>
    </source>
</evidence>
<accession>A0A813HSZ0</accession>
<evidence type="ECO:0000313" key="1">
    <source>
        <dbReference type="EMBL" id="CAE8640631.1"/>
    </source>
</evidence>
<comment type="caution">
    <text evidence="1">The sequence shown here is derived from an EMBL/GenBank/DDBJ whole genome shotgun (WGS) entry which is preliminary data.</text>
</comment>